<evidence type="ECO:0000256" key="4">
    <source>
        <dbReference type="ARBA" id="ARBA00022801"/>
    </source>
</evidence>
<dbReference type="PROSITE" id="PS00383">
    <property type="entry name" value="TYR_PHOSPHATASE_1"/>
    <property type="match status" value="1"/>
</dbReference>
<dbReference type="AlphaFoldDB" id="A0A0Q3HWJ0"/>
<feature type="domain" description="Tyrosine-protein phosphatase" evidence="14">
    <location>
        <begin position="123"/>
        <end position="270"/>
    </location>
</feature>
<evidence type="ECO:0000313" key="16">
    <source>
        <dbReference type="EMBL" id="KQJ97810.1"/>
    </source>
</evidence>
<evidence type="ECO:0000256" key="11">
    <source>
        <dbReference type="ARBA" id="ARBA00050944"/>
    </source>
</evidence>
<evidence type="ECO:0000256" key="13">
    <source>
        <dbReference type="SAM" id="MobiDB-lite"/>
    </source>
</evidence>
<dbReference type="OrthoDB" id="273181at2759"/>
<proteinExistence type="inferred from homology"/>
<reference evidence="16" key="2">
    <citation type="submission" date="2017-06" db="EMBL/GenBank/DDBJ databases">
        <title>WGS assembly of Brachypodium distachyon.</title>
        <authorList>
            <consortium name="The International Brachypodium Initiative"/>
            <person name="Lucas S."/>
            <person name="Harmon-Smith M."/>
            <person name="Lail K."/>
            <person name="Tice H."/>
            <person name="Grimwood J."/>
            <person name="Bruce D."/>
            <person name="Barry K."/>
            <person name="Shu S."/>
            <person name="Lindquist E."/>
            <person name="Wang M."/>
            <person name="Pitluck S."/>
            <person name="Vogel J.P."/>
            <person name="Garvin D.F."/>
            <person name="Mockler T.C."/>
            <person name="Schmutz J."/>
            <person name="Rokhsar D."/>
            <person name="Bevan M.W."/>
        </authorList>
    </citation>
    <scope>NUCLEOTIDE SEQUENCE</scope>
    <source>
        <strain evidence="16">Bd21</strain>
    </source>
</reference>
<keyword evidence="18" id="KW-1185">Reference proteome</keyword>
<dbReference type="Gene3D" id="3.90.190.10">
    <property type="entry name" value="Protein tyrosine phosphatase superfamily"/>
    <property type="match status" value="1"/>
</dbReference>
<dbReference type="STRING" id="15368.A0A0Q3HWJ0"/>
<dbReference type="ExpressionAtlas" id="A0A0Q3HWJ0">
    <property type="expression patterns" value="baseline"/>
</dbReference>
<keyword evidence="6" id="KW-0443">Lipid metabolism</keyword>
<dbReference type="GO" id="GO:0008654">
    <property type="term" value="P:phospholipid biosynthetic process"/>
    <property type="evidence" value="ECO:0007669"/>
    <property type="project" value="UniProtKB-KW"/>
</dbReference>
<comment type="pathway">
    <text evidence="1">Lipid metabolism.</text>
</comment>
<evidence type="ECO:0000259" key="14">
    <source>
        <dbReference type="PROSITE" id="PS50054"/>
    </source>
</evidence>
<comment type="pathway">
    <text evidence="9">Phospholipid metabolism; phosphatidylglycerol biosynthesis; phosphatidylglycerol from CDP-diacylglycerol: step 2/2.</text>
</comment>
<evidence type="ECO:0000256" key="3">
    <source>
        <dbReference type="ARBA" id="ARBA00022516"/>
    </source>
</evidence>
<organism evidence="16">
    <name type="scientific">Brachypodium distachyon</name>
    <name type="common">Purple false brome</name>
    <name type="synonym">Trachynia distachya</name>
    <dbReference type="NCBI Taxonomy" id="15368"/>
    <lineage>
        <taxon>Eukaryota</taxon>
        <taxon>Viridiplantae</taxon>
        <taxon>Streptophyta</taxon>
        <taxon>Embryophyta</taxon>
        <taxon>Tracheophyta</taxon>
        <taxon>Spermatophyta</taxon>
        <taxon>Magnoliopsida</taxon>
        <taxon>Liliopsida</taxon>
        <taxon>Poales</taxon>
        <taxon>Poaceae</taxon>
        <taxon>BOP clade</taxon>
        <taxon>Pooideae</taxon>
        <taxon>Stipodae</taxon>
        <taxon>Brachypodieae</taxon>
        <taxon>Brachypodium</taxon>
    </lineage>
</organism>
<gene>
    <name evidence="17" type="primary">LOC100831141</name>
    <name evidence="16" type="ORF">BRADI_3g33431v3</name>
</gene>
<evidence type="ECO:0000256" key="10">
    <source>
        <dbReference type="ARBA" id="ARBA00024224"/>
    </source>
</evidence>
<dbReference type="Gramene" id="KQJ97810">
    <property type="protein sequence ID" value="KQJ97810"/>
    <property type="gene ID" value="BRADI_3g33431v3"/>
</dbReference>
<dbReference type="InterPro" id="IPR016130">
    <property type="entry name" value="Tyr_Pase_AS"/>
</dbReference>
<dbReference type="PROSITE" id="PS50054">
    <property type="entry name" value="TYR_PHOSPHATASE_DUAL"/>
    <property type="match status" value="1"/>
</dbReference>
<evidence type="ECO:0000256" key="5">
    <source>
        <dbReference type="ARBA" id="ARBA00022912"/>
    </source>
</evidence>
<feature type="region of interest" description="Disordered" evidence="13">
    <location>
        <begin position="1"/>
        <end position="55"/>
    </location>
</feature>
<dbReference type="RefSeq" id="XP_014756601.1">
    <property type="nucleotide sequence ID" value="XM_014901115.2"/>
</dbReference>
<dbReference type="GO" id="GO:0008962">
    <property type="term" value="F:phosphatidylglycerophosphatase activity"/>
    <property type="evidence" value="ECO:0000318"/>
    <property type="project" value="GO_Central"/>
</dbReference>
<comment type="function">
    <text evidence="12">Exhibits phosphatidylglycerophosphate phosphatase activity. Involved in root growth and columella cells organization. May possess protein phosphatase activity.</text>
</comment>
<dbReference type="InterPro" id="IPR029021">
    <property type="entry name" value="Prot-tyrosine_phosphatase-like"/>
</dbReference>
<dbReference type="FunFam" id="3.90.190.10:FF:000051">
    <property type="entry name" value="Dual specificity phosphatase domain protein"/>
    <property type="match status" value="1"/>
</dbReference>
<dbReference type="SMART" id="SM00195">
    <property type="entry name" value="DSPc"/>
    <property type="match status" value="1"/>
</dbReference>
<dbReference type="Pfam" id="PF00782">
    <property type="entry name" value="DSPc"/>
    <property type="match status" value="1"/>
</dbReference>
<reference evidence="16 17" key="1">
    <citation type="journal article" date="2010" name="Nature">
        <title>Genome sequencing and analysis of the model grass Brachypodium distachyon.</title>
        <authorList>
            <consortium name="International Brachypodium Initiative"/>
        </authorList>
    </citation>
    <scope>NUCLEOTIDE SEQUENCE [LARGE SCALE GENOMIC DNA]</scope>
    <source>
        <strain evidence="16">Bd21</strain>
        <strain evidence="17">cv. Bd21</strain>
    </source>
</reference>
<keyword evidence="3" id="KW-0444">Lipid biosynthesis</keyword>
<reference evidence="17" key="3">
    <citation type="submission" date="2018-08" db="UniProtKB">
        <authorList>
            <consortium name="EnsemblPlants"/>
        </authorList>
    </citation>
    <scope>IDENTIFICATION</scope>
    <source>
        <strain evidence="17">cv. Bd21</strain>
    </source>
</reference>
<accession>A0A0Q3HWJ0</accession>
<keyword evidence="8" id="KW-1208">Phospholipid metabolism</keyword>
<name>A0A0Q3HWJ0_BRADI</name>
<dbReference type="EMBL" id="CM000882">
    <property type="protein sequence ID" value="KQJ97810.1"/>
    <property type="molecule type" value="Genomic_DNA"/>
</dbReference>
<comment type="catalytic activity">
    <reaction evidence="11">
        <text>a 1,2-diacyl-sn-glycero-3-phospho-(1'-sn-glycero-3'-phosphate) + H2O = a 1,2-diacyl-sn-glycero-3-phospho-(1'-sn-glycerol) + phosphate</text>
        <dbReference type="Rhea" id="RHEA:33751"/>
        <dbReference type="ChEBI" id="CHEBI:15377"/>
        <dbReference type="ChEBI" id="CHEBI:43474"/>
        <dbReference type="ChEBI" id="CHEBI:60110"/>
        <dbReference type="ChEBI" id="CHEBI:64716"/>
        <dbReference type="EC" id="3.1.3.27"/>
    </reaction>
    <physiologicalReaction direction="left-to-right" evidence="11">
        <dbReference type="Rhea" id="RHEA:33752"/>
    </physiologicalReaction>
</comment>
<evidence type="ECO:0000256" key="1">
    <source>
        <dbReference type="ARBA" id="ARBA00005189"/>
    </source>
</evidence>
<comment type="similarity">
    <text evidence="2">Belongs to the protein-tyrosine phosphatase family. Non-receptor class dual specificity subfamily.</text>
</comment>
<evidence type="ECO:0000256" key="9">
    <source>
        <dbReference type="ARBA" id="ARBA00024192"/>
    </source>
</evidence>
<dbReference type="PROSITE" id="PS50056">
    <property type="entry name" value="TYR_PHOSPHATASE_2"/>
    <property type="match status" value="1"/>
</dbReference>
<evidence type="ECO:0000259" key="15">
    <source>
        <dbReference type="PROSITE" id="PS50056"/>
    </source>
</evidence>
<dbReference type="InterPro" id="IPR000340">
    <property type="entry name" value="Dual-sp_phosphatase_cat-dom"/>
</dbReference>
<dbReference type="KEGG" id="bdi:100831141"/>
<sequence length="395" mass="43087">MRIEELPGDSGGGGGGGMVGGGELQPQPQLRCEDGGANGGKLRLRGEDRGVDGGELKLRAEDGGAAVEEGQEESRVEESTGGAVMRAAFDAKRAAVGVGARMLFYPTLVYNVVRNQFESHFHWWDQVDEHVLLGAVPFPSDVLRLQKLGVCGVVTLNESYERLVPKSLYEAHGIENLVLPTRDYLYAPSFDNLCKAADFIHRNASCGKLTYVHCKAGRGRSTTVVLCYLVQYKQMTPAGAFEHVRSCRPRVLLASAQWKAVQEFYQLRVKKTGPSCLDIPIIKPTSSPVFLATQNLITFDDKTFVMVSESDLEGYNADTLSVNVGSSLWEISLVYRVQFASQAAFAGFSYLWLQCRARKDKEALAESVGSESCSLEAEQPANGHPCLLQSVVVNP</sequence>
<feature type="domain" description="Tyrosine specific protein phosphatases" evidence="15">
    <location>
        <begin position="191"/>
        <end position="259"/>
    </location>
</feature>
<dbReference type="GeneID" id="100831141"/>
<protein>
    <recommendedName>
        <fullName evidence="10">phosphatidylglycerophosphatase</fullName>
        <ecNumber evidence="10">3.1.3.27</ecNumber>
    </recommendedName>
</protein>
<evidence type="ECO:0000256" key="7">
    <source>
        <dbReference type="ARBA" id="ARBA00023209"/>
    </source>
</evidence>
<dbReference type="GO" id="GO:0048364">
    <property type="term" value="P:root development"/>
    <property type="evidence" value="ECO:0007669"/>
    <property type="project" value="UniProtKB-ARBA"/>
</dbReference>
<dbReference type="EnsemblPlants" id="KQJ97810">
    <property type="protein sequence ID" value="KQJ97810"/>
    <property type="gene ID" value="BRADI_3g33431v3"/>
</dbReference>
<dbReference type="InterPro" id="IPR020422">
    <property type="entry name" value="TYR_PHOSPHATASE_DUAL_dom"/>
</dbReference>
<dbReference type="SUPFAM" id="SSF52799">
    <property type="entry name" value="(Phosphotyrosine protein) phosphatases II"/>
    <property type="match status" value="1"/>
</dbReference>
<evidence type="ECO:0000313" key="18">
    <source>
        <dbReference type="Proteomes" id="UP000008810"/>
    </source>
</evidence>
<evidence type="ECO:0000256" key="2">
    <source>
        <dbReference type="ARBA" id="ARBA00008601"/>
    </source>
</evidence>
<keyword evidence="5" id="KW-0904">Protein phosphatase</keyword>
<dbReference type="PANTHER" id="PTHR46274">
    <property type="entry name" value="PHOSPHATIDYLINOSITOL PHOSPHATASE"/>
    <property type="match status" value="1"/>
</dbReference>
<dbReference type="GO" id="GO:0004721">
    <property type="term" value="F:phosphoprotein phosphatase activity"/>
    <property type="evidence" value="ECO:0007669"/>
    <property type="project" value="UniProtKB-KW"/>
</dbReference>
<evidence type="ECO:0000256" key="8">
    <source>
        <dbReference type="ARBA" id="ARBA00023264"/>
    </source>
</evidence>
<dbReference type="CDD" id="cd14524">
    <property type="entry name" value="PTPMT1"/>
    <property type="match status" value="1"/>
</dbReference>
<dbReference type="InterPro" id="IPR044596">
    <property type="entry name" value="PTPMT1-like"/>
</dbReference>
<dbReference type="PANTHER" id="PTHR46274:SF9">
    <property type="entry name" value="PHOSPHATIDYLGLYCEROPHOSPHATE PHOSPHATASE PTPMT1"/>
    <property type="match status" value="1"/>
</dbReference>
<feature type="compositionally biased region" description="Basic and acidic residues" evidence="13">
    <location>
        <begin position="44"/>
        <end position="55"/>
    </location>
</feature>
<evidence type="ECO:0000256" key="12">
    <source>
        <dbReference type="ARBA" id="ARBA00053902"/>
    </source>
</evidence>
<dbReference type="EC" id="3.1.3.27" evidence="10"/>
<feature type="compositionally biased region" description="Gly residues" evidence="13">
    <location>
        <begin position="9"/>
        <end position="23"/>
    </location>
</feature>
<keyword evidence="7" id="KW-0594">Phospholipid biosynthesis</keyword>
<evidence type="ECO:0000313" key="17">
    <source>
        <dbReference type="EnsemblPlants" id="KQJ97810"/>
    </source>
</evidence>
<dbReference type="Proteomes" id="UP000008810">
    <property type="component" value="Chromosome 3"/>
</dbReference>
<evidence type="ECO:0000256" key="6">
    <source>
        <dbReference type="ARBA" id="ARBA00023098"/>
    </source>
</evidence>
<keyword evidence="4" id="KW-0378">Hydrolase</keyword>
<dbReference type="InterPro" id="IPR000387">
    <property type="entry name" value="Tyr_Pase_dom"/>
</dbReference>